<dbReference type="GO" id="GO:0009086">
    <property type="term" value="P:methionine biosynthetic process"/>
    <property type="evidence" value="ECO:0007669"/>
    <property type="project" value="UniProtKB-UniRule"/>
</dbReference>
<comment type="subcellular location">
    <subcellularLocation>
        <location evidence="4">Cytoplasm</location>
    </subcellularLocation>
</comment>
<dbReference type="SUPFAM" id="SSF52317">
    <property type="entry name" value="Class I glutamine amidotransferase-like"/>
    <property type="match status" value="1"/>
</dbReference>
<comment type="similarity">
    <text evidence="4">Belongs to the MetA family.</text>
</comment>
<dbReference type="HAMAP" id="MF_00295">
    <property type="entry name" value="MetA_acyltransf"/>
    <property type="match status" value="1"/>
</dbReference>
<feature type="binding site" evidence="4">
    <location>
        <position position="252"/>
    </location>
    <ligand>
        <name>substrate</name>
    </ligand>
</feature>
<evidence type="ECO:0000256" key="5">
    <source>
        <dbReference type="PIRSR" id="PIRSR000450-1"/>
    </source>
</evidence>
<dbReference type="UniPathway" id="UPA00051">
    <property type="reaction ID" value="UER00074"/>
</dbReference>
<gene>
    <name evidence="4" type="primary">metAA</name>
    <name evidence="6" type="ORF">COB67_04385</name>
</gene>
<dbReference type="PANTHER" id="PTHR20919">
    <property type="entry name" value="HOMOSERINE O-SUCCINYLTRANSFERASE"/>
    <property type="match status" value="1"/>
</dbReference>
<accession>A0A2A4T7G3</accession>
<evidence type="ECO:0000256" key="4">
    <source>
        <dbReference type="HAMAP-Rule" id="MF_00295"/>
    </source>
</evidence>
<keyword evidence="4" id="KW-0486">Methionine biosynthesis</keyword>
<name>A0A2A4T7G3_9DELT</name>
<feature type="binding site" evidence="4">
    <location>
        <position position="192"/>
    </location>
    <ligand>
        <name>substrate</name>
    </ligand>
</feature>
<dbReference type="GO" id="GO:0005737">
    <property type="term" value="C:cytoplasm"/>
    <property type="evidence" value="ECO:0007669"/>
    <property type="project" value="UniProtKB-SubCell"/>
</dbReference>
<feature type="binding site" evidence="4">
    <location>
        <position position="163"/>
    </location>
    <ligand>
        <name>substrate</name>
    </ligand>
</feature>
<dbReference type="PIRSF" id="PIRSF000450">
    <property type="entry name" value="H_ser_succinyltr"/>
    <property type="match status" value="1"/>
</dbReference>
<dbReference type="PANTHER" id="PTHR20919:SF0">
    <property type="entry name" value="HOMOSERINE O-SUCCINYLTRANSFERASE"/>
    <property type="match status" value="1"/>
</dbReference>
<dbReference type="InterPro" id="IPR029062">
    <property type="entry name" value="Class_I_gatase-like"/>
</dbReference>
<dbReference type="EMBL" id="NVSR01000016">
    <property type="protein sequence ID" value="PCI29304.1"/>
    <property type="molecule type" value="Genomic_DNA"/>
</dbReference>
<feature type="active site" evidence="4">
    <location>
        <position position="240"/>
    </location>
</feature>
<dbReference type="AlphaFoldDB" id="A0A2A4T7G3"/>
<evidence type="ECO:0000256" key="1">
    <source>
        <dbReference type="ARBA" id="ARBA00022605"/>
    </source>
</evidence>
<keyword evidence="4" id="KW-0963">Cytoplasm</keyword>
<dbReference type="Proteomes" id="UP000218113">
    <property type="component" value="Unassembled WGS sequence"/>
</dbReference>
<feature type="active site" description="Proton acceptor" evidence="4">
    <location>
        <position position="238"/>
    </location>
</feature>
<keyword evidence="3 4" id="KW-0012">Acyltransferase</keyword>
<feature type="site" description="Important for substrate specificity" evidence="4">
    <location>
        <position position="192"/>
    </location>
</feature>
<organism evidence="6 7">
    <name type="scientific">SAR324 cluster bacterium</name>
    <dbReference type="NCBI Taxonomy" id="2024889"/>
    <lineage>
        <taxon>Bacteria</taxon>
        <taxon>Deltaproteobacteria</taxon>
        <taxon>SAR324 cluster</taxon>
    </lineage>
</organism>
<evidence type="ECO:0000256" key="3">
    <source>
        <dbReference type="ARBA" id="ARBA00023315"/>
    </source>
</evidence>
<dbReference type="GO" id="GO:0008899">
    <property type="term" value="F:homoserine O-succinyltransferase activity"/>
    <property type="evidence" value="ECO:0007669"/>
    <property type="project" value="UniProtKB-UniRule"/>
</dbReference>
<comment type="function">
    <text evidence="4">Transfers an acetyl group from acetyl-CoA to L-homoserine, forming acetyl-L-homoserine.</text>
</comment>
<evidence type="ECO:0000313" key="7">
    <source>
        <dbReference type="Proteomes" id="UP000218113"/>
    </source>
</evidence>
<dbReference type="InterPro" id="IPR033752">
    <property type="entry name" value="MetA_family"/>
</dbReference>
<dbReference type="EC" id="2.3.1.31" evidence="4"/>
<dbReference type="Gene3D" id="3.40.50.880">
    <property type="match status" value="1"/>
</dbReference>
<dbReference type="GO" id="GO:0004414">
    <property type="term" value="F:homoserine O-acetyltransferase activity"/>
    <property type="evidence" value="ECO:0007669"/>
    <property type="project" value="UniProtKB-EC"/>
</dbReference>
<sequence length="297" mass="34309">MTIILPENYHAQKALEANNITCIHKEAALRQDIRPLRIGIMNVMPNVESYEFNLLYPMGKSILQIDPVWIKLDTHGYKSSSQKHMEDSYVSFEDAIYPNHLDGLILTGAPVEGLRFSDIKYWPEIERVLKYARKNISSTLGICWGAMALAHMLGIEKTIFETKLFGVFRTKNLDRNHPITGDLDDYFQCPQSRHAGYTDENLEAARDRGEVRLLAHNADAGYTIMESTDDRYLMHLGHPEYNSGRLVEETLRDRAKGRTDVEDPANFNVEDPSNCWRSHRNEFFSQWIKYVYLQTAF</sequence>
<proteinExistence type="inferred from homology"/>
<comment type="catalytic activity">
    <reaction evidence="4">
        <text>L-homoserine + acetyl-CoA = O-acetyl-L-homoserine + CoA</text>
        <dbReference type="Rhea" id="RHEA:13701"/>
        <dbReference type="ChEBI" id="CHEBI:57287"/>
        <dbReference type="ChEBI" id="CHEBI:57288"/>
        <dbReference type="ChEBI" id="CHEBI:57476"/>
        <dbReference type="ChEBI" id="CHEBI:57716"/>
        <dbReference type="EC" id="2.3.1.31"/>
    </reaction>
</comment>
<comment type="caution">
    <text evidence="6">The sequence shown here is derived from an EMBL/GenBank/DDBJ whole genome shotgun (WGS) entry which is preliminary data.</text>
</comment>
<feature type="site" description="Important for acyl-CoA specificity" evidence="4">
    <location>
        <position position="112"/>
    </location>
</feature>
<dbReference type="Pfam" id="PF04204">
    <property type="entry name" value="HTS"/>
    <property type="match status" value="1"/>
</dbReference>
<comment type="pathway">
    <text evidence="4">Amino-acid biosynthesis; L-methionine biosynthesis via de novo pathway; O-acetyl-L-homoserine from L-homoserine: step 1/1.</text>
</comment>
<comment type="caution">
    <text evidence="4">Lacks conserved residue(s) required for the propagation of feature annotation.</text>
</comment>
<keyword evidence="2 4" id="KW-0808">Transferase</keyword>
<reference evidence="7" key="1">
    <citation type="submission" date="2017-08" db="EMBL/GenBank/DDBJ databases">
        <title>A dynamic microbial community with high functional redundancy inhabits the cold, oxic subseafloor aquifer.</title>
        <authorList>
            <person name="Tully B.J."/>
            <person name="Wheat C.G."/>
            <person name="Glazer B.T."/>
            <person name="Huber J.A."/>
        </authorList>
    </citation>
    <scope>NUCLEOTIDE SEQUENCE [LARGE SCALE GENOMIC DNA]</scope>
</reference>
<keyword evidence="1 4" id="KW-0028">Amino-acid biosynthesis</keyword>
<evidence type="ECO:0000313" key="6">
    <source>
        <dbReference type="EMBL" id="PCI29304.1"/>
    </source>
</evidence>
<feature type="active site" description="Acyl-thioester intermediate" evidence="4 5">
    <location>
        <position position="143"/>
    </location>
</feature>
<evidence type="ECO:0000256" key="2">
    <source>
        <dbReference type="ARBA" id="ARBA00022679"/>
    </source>
</evidence>
<protein>
    <recommendedName>
        <fullName evidence="4">Homoserine O-acetyltransferase</fullName>
        <shortName evidence="4">HAT</shortName>
        <ecNumber evidence="4">2.3.1.31</ecNumber>
    </recommendedName>
    <alternativeName>
        <fullName evidence="4">Homoserine transacetylase</fullName>
        <shortName evidence="4">HTA</shortName>
    </alternativeName>
</protein>